<organism evidence="1 2">
    <name type="scientific">Winogradskyella thalassocola</name>
    <dbReference type="NCBI Taxonomy" id="262004"/>
    <lineage>
        <taxon>Bacteria</taxon>
        <taxon>Pseudomonadati</taxon>
        <taxon>Bacteroidota</taxon>
        <taxon>Flavobacteriia</taxon>
        <taxon>Flavobacteriales</taxon>
        <taxon>Flavobacteriaceae</taxon>
        <taxon>Winogradskyella</taxon>
    </lineage>
</organism>
<dbReference type="InterPro" id="IPR042099">
    <property type="entry name" value="ANL_N_sf"/>
</dbReference>
<dbReference type="EMBL" id="FNCZ01000011">
    <property type="protein sequence ID" value="SDI44327.1"/>
    <property type="molecule type" value="Genomic_DNA"/>
</dbReference>
<dbReference type="AlphaFoldDB" id="A0A1G8KLL6"/>
<dbReference type="GO" id="GO:0016874">
    <property type="term" value="F:ligase activity"/>
    <property type="evidence" value="ECO:0007669"/>
    <property type="project" value="UniProtKB-KW"/>
</dbReference>
<accession>A0A1G8KLL6</accession>
<keyword evidence="1" id="KW-0436">Ligase</keyword>
<dbReference type="InterPro" id="IPR053158">
    <property type="entry name" value="CapK_Type1_Caps_Biosynth"/>
</dbReference>
<protein>
    <submittedName>
        <fullName evidence="1">Phenylacetate-CoA ligase</fullName>
    </submittedName>
</protein>
<dbReference type="STRING" id="262004.SAMN04489796_11145"/>
<name>A0A1G8KLL6_9FLAO</name>
<dbReference type="Gene3D" id="3.40.50.12780">
    <property type="entry name" value="N-terminal domain of ligase-like"/>
    <property type="match status" value="1"/>
</dbReference>
<dbReference type="SUPFAM" id="SSF56801">
    <property type="entry name" value="Acetyl-CoA synthetase-like"/>
    <property type="match status" value="1"/>
</dbReference>
<dbReference type="RefSeq" id="WP_092470594.1">
    <property type="nucleotide sequence ID" value="NZ_FNCZ01000011.1"/>
</dbReference>
<sequence length="428" mass="49753">MNLRRYIFWTIDRLKGSSLRKNYQHTTSILEAKDKNWTKTENSNRLLELLNHATETTSFYRGRSFKSLEDFPVVNKNMIRDNFDAFFSDKYQKQQCKVASTSGSTGAPFQLYQNKEKVRKIKADILYFSSLSNYELGEFLVFIKIWPKLLPFKLKLNFFAKNFKPWNILNLSDAAIEELIATLNKKRTPISFLGYPTAFEKICNYIDALGENPIQFKTRSIITISERLNSYTRQTTETYFGVTPLSRYSNNETGIMAQQLSAEDTKFRINDSSYVMEILALNEDKKLPDGELGRIVLTDLYNLATPLIRYDTGDIGIMEHDKNGRPFFTEISGRKVDQLYNTSGELISSHLSLRLLDYGTFKQFQLVQKSKTEYHFNLNTVKRIDETKLISDYKVHFGEDAIIKINYVDEIPLLASGKRREVVNEYYT</sequence>
<proteinExistence type="predicted"/>
<dbReference type="PANTHER" id="PTHR36932:SF1">
    <property type="entry name" value="CAPSULAR POLYSACCHARIDE BIOSYNTHESIS PROTEIN"/>
    <property type="match status" value="1"/>
</dbReference>
<keyword evidence="2" id="KW-1185">Reference proteome</keyword>
<dbReference type="OrthoDB" id="580775at2"/>
<dbReference type="PANTHER" id="PTHR36932">
    <property type="entry name" value="CAPSULAR POLYSACCHARIDE BIOSYNTHESIS PROTEIN"/>
    <property type="match status" value="1"/>
</dbReference>
<dbReference type="Proteomes" id="UP000199492">
    <property type="component" value="Unassembled WGS sequence"/>
</dbReference>
<reference evidence="2" key="1">
    <citation type="submission" date="2016-10" db="EMBL/GenBank/DDBJ databases">
        <authorList>
            <person name="Varghese N."/>
            <person name="Submissions S."/>
        </authorList>
    </citation>
    <scope>NUCLEOTIDE SEQUENCE [LARGE SCALE GENOMIC DNA]</scope>
    <source>
        <strain evidence="2">DSM 15363</strain>
    </source>
</reference>
<gene>
    <name evidence="1" type="ORF">SAMN04489796_11145</name>
</gene>
<evidence type="ECO:0000313" key="1">
    <source>
        <dbReference type="EMBL" id="SDI44327.1"/>
    </source>
</evidence>
<evidence type="ECO:0000313" key="2">
    <source>
        <dbReference type="Proteomes" id="UP000199492"/>
    </source>
</evidence>